<dbReference type="Proteomes" id="UP000016931">
    <property type="component" value="Unassembled WGS sequence"/>
</dbReference>
<gene>
    <name evidence="1" type="ORF">SEPMUDRAFT_148382</name>
</gene>
<sequence>MPPWRLQHNLLESDRSLLPQNNLPRQRTLSPLHRAQHLYEAETVFTTTMDYNLQLYVSLTGRDMTDHYGSLDVLINAAGNLQPWGTQIGRDMTDHYGSLDVPQH</sequence>
<dbReference type="EMBL" id="KB456262">
    <property type="protein sequence ID" value="EMF14766.1"/>
    <property type="molecule type" value="Genomic_DNA"/>
</dbReference>
<dbReference type="HOGENOM" id="CLU_2251745_0_0_1"/>
<proteinExistence type="predicted"/>
<name>M3C3A3_SPHMS</name>
<protein>
    <submittedName>
        <fullName evidence="1">Uncharacterized protein</fullName>
    </submittedName>
</protein>
<dbReference type="RefSeq" id="XP_016762887.1">
    <property type="nucleotide sequence ID" value="XM_016904888.1"/>
</dbReference>
<organism evidence="1 2">
    <name type="scientific">Sphaerulina musiva (strain SO2202)</name>
    <name type="common">Poplar stem canker fungus</name>
    <name type="synonym">Septoria musiva</name>
    <dbReference type="NCBI Taxonomy" id="692275"/>
    <lineage>
        <taxon>Eukaryota</taxon>
        <taxon>Fungi</taxon>
        <taxon>Dikarya</taxon>
        <taxon>Ascomycota</taxon>
        <taxon>Pezizomycotina</taxon>
        <taxon>Dothideomycetes</taxon>
        <taxon>Dothideomycetidae</taxon>
        <taxon>Mycosphaerellales</taxon>
        <taxon>Mycosphaerellaceae</taxon>
        <taxon>Sphaerulina</taxon>
    </lineage>
</organism>
<evidence type="ECO:0000313" key="1">
    <source>
        <dbReference type="EMBL" id="EMF14766.1"/>
    </source>
</evidence>
<evidence type="ECO:0000313" key="2">
    <source>
        <dbReference type="Proteomes" id="UP000016931"/>
    </source>
</evidence>
<reference evidence="1 2" key="1">
    <citation type="journal article" date="2012" name="PLoS Pathog.">
        <title>Diverse lifestyles and strategies of plant pathogenesis encoded in the genomes of eighteen Dothideomycetes fungi.</title>
        <authorList>
            <person name="Ohm R.A."/>
            <person name="Feau N."/>
            <person name="Henrissat B."/>
            <person name="Schoch C.L."/>
            <person name="Horwitz B.A."/>
            <person name="Barry K.W."/>
            <person name="Condon B.J."/>
            <person name="Copeland A.C."/>
            <person name="Dhillon B."/>
            <person name="Glaser F."/>
            <person name="Hesse C.N."/>
            <person name="Kosti I."/>
            <person name="LaButti K."/>
            <person name="Lindquist E.A."/>
            <person name="Lucas S."/>
            <person name="Salamov A.A."/>
            <person name="Bradshaw R.E."/>
            <person name="Ciuffetti L."/>
            <person name="Hamelin R.C."/>
            <person name="Kema G.H.J."/>
            <person name="Lawrence C."/>
            <person name="Scott J.A."/>
            <person name="Spatafora J.W."/>
            <person name="Turgeon B.G."/>
            <person name="de Wit P.J.G.M."/>
            <person name="Zhong S."/>
            <person name="Goodwin S.B."/>
            <person name="Grigoriev I.V."/>
        </authorList>
    </citation>
    <scope>NUCLEOTIDE SEQUENCE [LARGE SCALE GENOMIC DNA]</scope>
    <source>
        <strain evidence="1 2">SO2202</strain>
    </source>
</reference>
<accession>M3C3A3</accession>
<keyword evidence="2" id="KW-1185">Reference proteome</keyword>
<dbReference type="AlphaFoldDB" id="M3C3A3"/>
<dbReference type="GeneID" id="27902025"/>